<dbReference type="NCBIfam" id="TIGR00797">
    <property type="entry name" value="matE"/>
    <property type="match status" value="1"/>
</dbReference>
<accession>A0A0S8GHN0</accession>
<dbReference type="GO" id="GO:0005886">
    <property type="term" value="C:plasma membrane"/>
    <property type="evidence" value="ECO:0007669"/>
    <property type="project" value="UniProtKB-SubCell"/>
</dbReference>
<feature type="transmembrane region" description="Helical" evidence="7">
    <location>
        <begin position="397"/>
        <end position="422"/>
    </location>
</feature>
<feature type="transmembrane region" description="Helical" evidence="7">
    <location>
        <begin position="101"/>
        <end position="122"/>
    </location>
</feature>
<feature type="transmembrane region" description="Helical" evidence="7">
    <location>
        <begin position="326"/>
        <end position="346"/>
    </location>
</feature>
<dbReference type="EMBL" id="LJUO01000040">
    <property type="protein sequence ID" value="KPK72145.1"/>
    <property type="molecule type" value="Genomic_DNA"/>
</dbReference>
<dbReference type="PIRSF" id="PIRSF006603">
    <property type="entry name" value="DinF"/>
    <property type="match status" value="1"/>
</dbReference>
<keyword evidence="5 7" id="KW-1133">Transmembrane helix</keyword>
<feature type="transmembrane region" description="Helical" evidence="7">
    <location>
        <begin position="142"/>
        <end position="164"/>
    </location>
</feature>
<dbReference type="AlphaFoldDB" id="A0A0S8GHN0"/>
<feature type="transmembrane region" description="Helical" evidence="7">
    <location>
        <begin position="290"/>
        <end position="314"/>
    </location>
</feature>
<gene>
    <name evidence="8" type="ORF">AMJ87_05630</name>
</gene>
<dbReference type="InterPro" id="IPR002528">
    <property type="entry name" value="MATE_fam"/>
</dbReference>
<proteinExistence type="predicted"/>
<evidence type="ECO:0000256" key="2">
    <source>
        <dbReference type="ARBA" id="ARBA00022448"/>
    </source>
</evidence>
<dbReference type="Proteomes" id="UP000051096">
    <property type="component" value="Unassembled WGS sequence"/>
</dbReference>
<evidence type="ECO:0000256" key="5">
    <source>
        <dbReference type="ARBA" id="ARBA00022989"/>
    </source>
</evidence>
<feature type="transmembrane region" description="Helical" evidence="7">
    <location>
        <begin position="25"/>
        <end position="45"/>
    </location>
</feature>
<dbReference type="GO" id="GO:0042910">
    <property type="term" value="F:xenobiotic transmembrane transporter activity"/>
    <property type="evidence" value="ECO:0007669"/>
    <property type="project" value="InterPro"/>
</dbReference>
<dbReference type="InterPro" id="IPR048279">
    <property type="entry name" value="MdtK-like"/>
</dbReference>
<keyword evidence="3" id="KW-1003">Cell membrane</keyword>
<dbReference type="Pfam" id="PF01554">
    <property type="entry name" value="MatE"/>
    <property type="match status" value="2"/>
</dbReference>
<keyword evidence="2" id="KW-0813">Transport</keyword>
<reference evidence="8 9" key="1">
    <citation type="journal article" date="2015" name="Microbiome">
        <title>Genomic resolution of linkages in carbon, nitrogen, and sulfur cycling among widespread estuary sediment bacteria.</title>
        <authorList>
            <person name="Baker B.J."/>
            <person name="Lazar C.S."/>
            <person name="Teske A.P."/>
            <person name="Dick G.J."/>
        </authorList>
    </citation>
    <scope>NUCLEOTIDE SEQUENCE [LARGE SCALE GENOMIC DNA]</scope>
    <source>
        <strain evidence="8">SM23_60</strain>
    </source>
</reference>
<evidence type="ECO:0000256" key="3">
    <source>
        <dbReference type="ARBA" id="ARBA00022475"/>
    </source>
</evidence>
<evidence type="ECO:0000256" key="6">
    <source>
        <dbReference type="ARBA" id="ARBA00023136"/>
    </source>
</evidence>
<protein>
    <submittedName>
        <fullName evidence="8">MATE family efflux transporter</fullName>
    </submittedName>
</protein>
<feature type="transmembrane region" description="Helical" evidence="7">
    <location>
        <begin position="428"/>
        <end position="448"/>
    </location>
</feature>
<evidence type="ECO:0000313" key="8">
    <source>
        <dbReference type="EMBL" id="KPK72145.1"/>
    </source>
</evidence>
<evidence type="ECO:0000256" key="1">
    <source>
        <dbReference type="ARBA" id="ARBA00004651"/>
    </source>
</evidence>
<organism evidence="8 9">
    <name type="scientific">candidate division WOR_3 bacterium SM23_60</name>
    <dbReference type="NCBI Taxonomy" id="1703780"/>
    <lineage>
        <taxon>Bacteria</taxon>
        <taxon>Bacteria division WOR-3</taxon>
    </lineage>
</organism>
<feature type="transmembrane region" description="Helical" evidence="7">
    <location>
        <begin position="176"/>
        <end position="195"/>
    </location>
</feature>
<keyword evidence="6 7" id="KW-0472">Membrane</keyword>
<comment type="subcellular location">
    <subcellularLocation>
        <location evidence="1">Cell membrane</location>
        <topology evidence="1">Multi-pass membrane protein</topology>
    </subcellularLocation>
</comment>
<dbReference type="PANTHER" id="PTHR43549">
    <property type="entry name" value="MULTIDRUG RESISTANCE PROTEIN YPNP-RELATED"/>
    <property type="match status" value="1"/>
</dbReference>
<sequence>MTTTRRNEATTNGVRILLGNPRKAIIKLALPMIVAMSIQTLYNIVDALWVAGLGPDALAAVGFFFPFFFLVMAFATGLGVGSSSAVSRMIGAHNKEGADSVAAHACVIMAVISIVITLPFVFSIEVIFKSMGAGTVAHVASSYARIMFGGTIIIFFSNVSSALLRGEGDVKRAMYAMMLGAGLNIVLDPIFIYTLRLGVPGAAWATIISLFISALLLFYWTCIKKDTYIAITFRHFRLKSHIVKDILRVGIPSTIMQLTMAFSVLFLNMIVVKVGGTDGIAVYTTGWRVAMVAILPLLGMSTAVISVTGAAYGGRVYKKLEDAYNYALRIGVIIEVCIAAATYIFAPQIAALFTQTQEGARITHDLIVFCRVMFVFYPASAFGIASSALFQGIGKGTIALALTIIRTIVFATPTAYVLAILLDVGLPGVWWGIVTGNTLGALVAYLWARSTIHRLVRSTGRTDVRAEVSPTQAR</sequence>
<comment type="caution">
    <text evidence="8">The sequence shown here is derived from an EMBL/GenBank/DDBJ whole genome shotgun (WGS) entry which is preliminary data.</text>
</comment>
<feature type="transmembrane region" description="Helical" evidence="7">
    <location>
        <begin position="201"/>
        <end position="220"/>
    </location>
</feature>
<feature type="transmembrane region" description="Helical" evidence="7">
    <location>
        <begin position="57"/>
        <end position="80"/>
    </location>
</feature>
<evidence type="ECO:0000256" key="7">
    <source>
        <dbReference type="SAM" id="Phobius"/>
    </source>
</evidence>
<dbReference type="CDD" id="cd13147">
    <property type="entry name" value="MATE_MJ0709_like"/>
    <property type="match status" value="1"/>
</dbReference>
<keyword evidence="4 7" id="KW-0812">Transmembrane</keyword>
<evidence type="ECO:0000256" key="4">
    <source>
        <dbReference type="ARBA" id="ARBA00022692"/>
    </source>
</evidence>
<feature type="transmembrane region" description="Helical" evidence="7">
    <location>
        <begin position="366"/>
        <end position="390"/>
    </location>
</feature>
<dbReference type="InterPro" id="IPR052031">
    <property type="entry name" value="Membrane_Transporter-Flippase"/>
</dbReference>
<feature type="transmembrane region" description="Helical" evidence="7">
    <location>
        <begin position="246"/>
        <end position="270"/>
    </location>
</feature>
<dbReference type="PANTHER" id="PTHR43549:SF2">
    <property type="entry name" value="MULTIDRUG RESISTANCE PROTEIN NORM-RELATED"/>
    <property type="match status" value="1"/>
</dbReference>
<dbReference type="GO" id="GO:0015297">
    <property type="term" value="F:antiporter activity"/>
    <property type="evidence" value="ECO:0007669"/>
    <property type="project" value="InterPro"/>
</dbReference>
<evidence type="ECO:0000313" key="9">
    <source>
        <dbReference type="Proteomes" id="UP000051096"/>
    </source>
</evidence>
<name>A0A0S8GHN0_UNCW3</name>